<dbReference type="AlphaFoldDB" id="N6WCW0"/>
<dbReference type="eggNOG" id="COG1708">
    <property type="taxonomic scope" value="Bacteria"/>
</dbReference>
<dbReference type="EMBL" id="AQHZ01000020">
    <property type="protein sequence ID" value="ENO18054.1"/>
    <property type="molecule type" value="Genomic_DNA"/>
</dbReference>
<sequence>MTDAADCAYSVRMDFTDADTALADALMRVPGIRAVAIGGSRASGMADAASDTDMYAFFEGAPPQREERARLLADIADSGFIASSDAFGPEDHLSIGHRDVEVVYLDLSELRHQIDIASTTGLMSDGFTTCFLYTVATCVTVDDDGSLRDLKERVSTYPAATRRRILIESPELLATFLSQMTMAYQRGDYEMVAHRRASIQATYFNMIFALNHRYHPGEKRLLEHAGRLEALPRDFTRRWRELQLASVDAPEITTRTAGLVDELLALVHTMEDKV</sequence>
<dbReference type="HOGENOM" id="CLU_069366_0_0_11"/>
<keyword evidence="3" id="KW-1185">Reference proteome</keyword>
<gene>
    <name evidence="2" type="ORF">HMPREF9004_1179</name>
</gene>
<accession>N6WCW0</accession>
<dbReference type="Pfam" id="PF13228">
    <property type="entry name" value="DUF4037"/>
    <property type="match status" value="1"/>
</dbReference>
<dbReference type="InterPro" id="IPR025117">
    <property type="entry name" value="DUF4037"/>
</dbReference>
<proteinExistence type="predicted"/>
<evidence type="ECO:0000313" key="3">
    <source>
        <dbReference type="Proteomes" id="UP000013015"/>
    </source>
</evidence>
<protein>
    <recommendedName>
        <fullName evidence="1">DUF4037 domain-containing protein</fullName>
    </recommendedName>
</protein>
<dbReference type="Proteomes" id="UP000013015">
    <property type="component" value="Unassembled WGS sequence"/>
</dbReference>
<dbReference type="OrthoDB" id="5176171at2"/>
<evidence type="ECO:0000259" key="1">
    <source>
        <dbReference type="Pfam" id="PF13228"/>
    </source>
</evidence>
<name>N6WCW0_9ACTO</name>
<dbReference type="SUPFAM" id="SSF81301">
    <property type="entry name" value="Nucleotidyltransferase"/>
    <property type="match status" value="1"/>
</dbReference>
<reference evidence="2 3" key="1">
    <citation type="submission" date="2013-03" db="EMBL/GenBank/DDBJ databases">
        <title>Reference genome for the Human Microbiome Project.</title>
        <authorList>
            <person name="Aqrawi P."/>
            <person name="Ayvaz T."/>
            <person name="Bess C."/>
            <person name="Blankenburg K."/>
            <person name="Coyle M."/>
            <person name="Deng J."/>
            <person name="Forbes L."/>
            <person name="Fowler G."/>
            <person name="Francisco L."/>
            <person name="Fu Q."/>
            <person name="Gibbs R."/>
            <person name="Gross S."/>
            <person name="Gubbala S."/>
            <person name="Hale W."/>
            <person name="Hemphill L."/>
            <person name="Highlander S."/>
            <person name="Hirani K."/>
            <person name="Jackson L."/>
            <person name="Jakkamsetti A."/>
            <person name="Javaid M."/>
            <person name="Jayaseelan J.C."/>
            <person name="Jiang H."/>
            <person name="Joshi V."/>
            <person name="Korchina V."/>
            <person name="Kovar C."/>
            <person name="Lara F."/>
            <person name="Lee S."/>
            <person name="Liu Y."/>
            <person name="Mata R."/>
            <person name="Mathew T."/>
            <person name="Munidasa M."/>
            <person name="Muzny D."/>
            <person name="Nazareth L."/>
            <person name="Ngo R."/>
            <person name="Nguyen L."/>
            <person name="Nguyen N."/>
            <person name="Okwuonu G."/>
            <person name="Ongeri F."/>
            <person name="Palculict T."/>
            <person name="Patil S."/>
            <person name="Petrosino J."/>
            <person name="Pham C."/>
            <person name="Pham P."/>
            <person name="Pu L.-L."/>
            <person name="Qin X."/>
            <person name="Qu J."/>
            <person name="Reid J."/>
            <person name="Ross M."/>
            <person name="Ruth R."/>
            <person name="Saada N."/>
            <person name="San Lucas F."/>
            <person name="Santibanez J."/>
            <person name="Shang Y."/>
            <person name="Simmons D."/>
            <person name="Song X.-Z."/>
            <person name="Tang L.-Y."/>
            <person name="Thornton R."/>
            <person name="Warren J."/>
            <person name="Weissenberger G."/>
            <person name="Wilczek-Boney K."/>
            <person name="Worley K."/>
            <person name="Youmans B."/>
            <person name="Zhang J."/>
            <person name="Zhang L."/>
            <person name="Zhao Z."/>
            <person name="Zhou C."/>
            <person name="Zhu D."/>
            <person name="Zhu Y."/>
        </authorList>
    </citation>
    <scope>NUCLEOTIDE SEQUENCE [LARGE SCALE GENOMIC DNA]</scope>
    <source>
        <strain evidence="2 3">F0333</strain>
    </source>
</reference>
<evidence type="ECO:0000313" key="2">
    <source>
        <dbReference type="EMBL" id="ENO18054.1"/>
    </source>
</evidence>
<feature type="domain" description="DUF4037" evidence="1">
    <location>
        <begin position="134"/>
        <end position="219"/>
    </location>
</feature>
<comment type="caution">
    <text evidence="2">The sequence shown here is derived from an EMBL/GenBank/DDBJ whole genome shotgun (WGS) entry which is preliminary data.</text>
</comment>
<dbReference type="PATRIC" id="fig|888050.3.peg.1119"/>
<dbReference type="Gene3D" id="3.30.460.10">
    <property type="entry name" value="Beta Polymerase, domain 2"/>
    <property type="match status" value="1"/>
</dbReference>
<organism evidence="2 3">
    <name type="scientific">Schaalia cardiffensis F0333</name>
    <dbReference type="NCBI Taxonomy" id="888050"/>
    <lineage>
        <taxon>Bacteria</taxon>
        <taxon>Bacillati</taxon>
        <taxon>Actinomycetota</taxon>
        <taxon>Actinomycetes</taxon>
        <taxon>Actinomycetales</taxon>
        <taxon>Actinomycetaceae</taxon>
        <taxon>Schaalia</taxon>
    </lineage>
</organism>
<dbReference type="InterPro" id="IPR043519">
    <property type="entry name" value="NT_sf"/>
</dbReference>